<comment type="caution">
    <text evidence="3">The sequence shown here is derived from an EMBL/GenBank/DDBJ whole genome shotgun (WGS) entry which is preliminary data.</text>
</comment>
<organism evidence="3 4">
    <name type="scientific">Mycena indigotica</name>
    <dbReference type="NCBI Taxonomy" id="2126181"/>
    <lineage>
        <taxon>Eukaryota</taxon>
        <taxon>Fungi</taxon>
        <taxon>Dikarya</taxon>
        <taxon>Basidiomycota</taxon>
        <taxon>Agaricomycotina</taxon>
        <taxon>Agaricomycetes</taxon>
        <taxon>Agaricomycetidae</taxon>
        <taxon>Agaricales</taxon>
        <taxon>Marasmiineae</taxon>
        <taxon>Mycenaceae</taxon>
        <taxon>Mycena</taxon>
    </lineage>
</organism>
<dbReference type="AlphaFoldDB" id="A0A8H6W407"/>
<dbReference type="InterPro" id="IPR045339">
    <property type="entry name" value="DUF6534"/>
</dbReference>
<keyword evidence="4" id="KW-1185">Reference proteome</keyword>
<keyword evidence="1" id="KW-0812">Transmembrane</keyword>
<feature type="transmembrane region" description="Helical" evidence="1">
    <location>
        <begin position="12"/>
        <end position="35"/>
    </location>
</feature>
<dbReference type="OrthoDB" id="2535105at2759"/>
<feature type="transmembrane region" description="Helical" evidence="1">
    <location>
        <begin position="202"/>
        <end position="224"/>
    </location>
</feature>
<gene>
    <name evidence="3" type="ORF">MIND_00644300</name>
</gene>
<dbReference type="EMBL" id="JACAZF010000005">
    <property type="protein sequence ID" value="KAF7304127.1"/>
    <property type="molecule type" value="Genomic_DNA"/>
</dbReference>
<feature type="transmembrane region" description="Helical" evidence="1">
    <location>
        <begin position="157"/>
        <end position="182"/>
    </location>
</feature>
<dbReference type="PANTHER" id="PTHR40465:SF1">
    <property type="entry name" value="DUF6534 DOMAIN-CONTAINING PROTEIN"/>
    <property type="match status" value="1"/>
</dbReference>
<feature type="transmembrane region" description="Helical" evidence="1">
    <location>
        <begin position="230"/>
        <end position="249"/>
    </location>
</feature>
<keyword evidence="1" id="KW-0472">Membrane</keyword>
<name>A0A8H6W407_9AGAR</name>
<sequence>MAAFNPDSTYGALLVGVILSAVLFGISCTQAYMYHARFPTDPRRLKVLVGVVWACEAAHLGLVSHTLYTWLVTDYGHPERLLGRPPVSLTGFIVLTVFVSVIVQGFFSYRIHVLSKSRVMAYLTYLITAVRLGLGLTIFALALQADTLAAFSVQFDWLLLTMWSLTAAGDIVITLSLVYLLWVQRGKVHKETGAFLDRIIKWTIETGVATSTFTTVMLICFHTMPHNFVWMGLFVMEARMFANSLFASLNSRTVLRDLRQNASGSRSHSDHAMSNMTPPYPPPPFNAQGITIAVRTDFEVEQDRDSDRGMETKGTAW</sequence>
<feature type="transmembrane region" description="Helical" evidence="1">
    <location>
        <begin position="119"/>
        <end position="145"/>
    </location>
</feature>
<keyword evidence="1" id="KW-1133">Transmembrane helix</keyword>
<feature type="transmembrane region" description="Helical" evidence="1">
    <location>
        <begin position="47"/>
        <end position="68"/>
    </location>
</feature>
<dbReference type="Proteomes" id="UP000636479">
    <property type="component" value="Unassembled WGS sequence"/>
</dbReference>
<evidence type="ECO:0000256" key="1">
    <source>
        <dbReference type="SAM" id="Phobius"/>
    </source>
</evidence>
<feature type="domain" description="DUF6534" evidence="2">
    <location>
        <begin position="167"/>
        <end position="253"/>
    </location>
</feature>
<dbReference type="Pfam" id="PF20152">
    <property type="entry name" value="DUF6534"/>
    <property type="match status" value="1"/>
</dbReference>
<protein>
    <recommendedName>
        <fullName evidence="2">DUF6534 domain-containing protein</fullName>
    </recommendedName>
</protein>
<dbReference type="PANTHER" id="PTHR40465">
    <property type="entry name" value="CHROMOSOME 1, WHOLE GENOME SHOTGUN SEQUENCE"/>
    <property type="match status" value="1"/>
</dbReference>
<reference evidence="3" key="1">
    <citation type="submission" date="2020-05" db="EMBL/GenBank/DDBJ databases">
        <title>Mycena genomes resolve the evolution of fungal bioluminescence.</title>
        <authorList>
            <person name="Tsai I.J."/>
        </authorList>
    </citation>
    <scope>NUCLEOTIDE SEQUENCE</scope>
    <source>
        <strain evidence="3">171206Taipei</strain>
    </source>
</reference>
<evidence type="ECO:0000313" key="4">
    <source>
        <dbReference type="Proteomes" id="UP000636479"/>
    </source>
</evidence>
<accession>A0A8H6W407</accession>
<dbReference type="GeneID" id="59345694"/>
<proteinExistence type="predicted"/>
<feature type="transmembrane region" description="Helical" evidence="1">
    <location>
        <begin position="88"/>
        <end position="107"/>
    </location>
</feature>
<evidence type="ECO:0000313" key="3">
    <source>
        <dbReference type="EMBL" id="KAF7304127.1"/>
    </source>
</evidence>
<dbReference type="RefSeq" id="XP_037221099.1">
    <property type="nucleotide sequence ID" value="XM_037363178.1"/>
</dbReference>
<evidence type="ECO:0000259" key="2">
    <source>
        <dbReference type="Pfam" id="PF20152"/>
    </source>
</evidence>